<dbReference type="Pfam" id="PF08240">
    <property type="entry name" value="ADH_N"/>
    <property type="match status" value="1"/>
</dbReference>
<evidence type="ECO:0000256" key="7">
    <source>
        <dbReference type="RuleBase" id="RU361277"/>
    </source>
</evidence>
<dbReference type="InterPro" id="IPR013149">
    <property type="entry name" value="ADH-like_C"/>
</dbReference>
<dbReference type="CDD" id="cd08233">
    <property type="entry name" value="butanediol_DH_like"/>
    <property type="match status" value="1"/>
</dbReference>
<gene>
    <name evidence="10" type="ORF">G7058_10420</name>
</gene>
<evidence type="ECO:0000256" key="3">
    <source>
        <dbReference type="ARBA" id="ARBA00022723"/>
    </source>
</evidence>
<dbReference type="FunFam" id="3.40.50.720:FF:000068">
    <property type="entry name" value="Sorbitol dehydrogenase"/>
    <property type="match status" value="1"/>
</dbReference>
<dbReference type="GO" id="GO:0000721">
    <property type="term" value="F:(R,R)-butanediol dehydrogenase activity"/>
    <property type="evidence" value="ECO:0007669"/>
    <property type="project" value="TreeGrafter"/>
</dbReference>
<keyword evidence="5" id="KW-0560">Oxidoreductase</keyword>
<dbReference type="InterPro" id="IPR013154">
    <property type="entry name" value="ADH-like_N"/>
</dbReference>
<evidence type="ECO:0000256" key="4">
    <source>
        <dbReference type="ARBA" id="ARBA00022833"/>
    </source>
</evidence>
<accession>A0A6G7WJR0</accession>
<dbReference type="InterPro" id="IPR002328">
    <property type="entry name" value="ADH_Zn_CS"/>
</dbReference>
<dbReference type="SUPFAM" id="SSF51735">
    <property type="entry name" value="NAD(P)-binding Rossmann-fold domains"/>
    <property type="match status" value="1"/>
</dbReference>
<reference evidence="10 11" key="1">
    <citation type="journal article" date="2017" name="Int. J. Syst. Evol. Microbiol.">
        <title>Jeotgalibaca porci sp. nov. and Jeotgalibaca arthritidis sp. nov., isolated from pigs, and emended description of the genus Jeotgalibaca.</title>
        <authorList>
            <person name="Zamora L."/>
            <person name="Perez-Sancho M."/>
            <person name="Dominguez L."/>
            <person name="Fernandez-Garayzabal J.F."/>
            <person name="Vela A.I."/>
        </authorList>
    </citation>
    <scope>NUCLEOTIDE SEQUENCE [LARGE SCALE GENOMIC DNA]</scope>
    <source>
        <strain evidence="10 11">CCUG 69148</strain>
    </source>
</reference>
<keyword evidence="4 7" id="KW-0862">Zinc</keyword>
<dbReference type="RefSeq" id="WP_166063450.1">
    <property type="nucleotide sequence ID" value="NZ_CP049889.1"/>
</dbReference>
<dbReference type="GO" id="GO:0034079">
    <property type="term" value="P:butanediol biosynthetic process"/>
    <property type="evidence" value="ECO:0007669"/>
    <property type="project" value="TreeGrafter"/>
</dbReference>
<evidence type="ECO:0000259" key="8">
    <source>
        <dbReference type="Pfam" id="PF00107"/>
    </source>
</evidence>
<dbReference type="Proteomes" id="UP000501830">
    <property type="component" value="Chromosome"/>
</dbReference>
<organism evidence="10 11">
    <name type="scientific">Jeotgalibaca porci</name>
    <dbReference type="NCBI Taxonomy" id="1868793"/>
    <lineage>
        <taxon>Bacteria</taxon>
        <taxon>Bacillati</taxon>
        <taxon>Bacillota</taxon>
        <taxon>Bacilli</taxon>
        <taxon>Lactobacillales</taxon>
        <taxon>Carnobacteriaceae</taxon>
        <taxon>Jeotgalibaca</taxon>
    </lineage>
</organism>
<dbReference type="InterPro" id="IPR036291">
    <property type="entry name" value="NAD(P)-bd_dom_sf"/>
</dbReference>
<comment type="similarity">
    <text evidence="2 7">Belongs to the zinc-containing alcohol dehydrogenase family.</text>
</comment>
<evidence type="ECO:0000256" key="2">
    <source>
        <dbReference type="ARBA" id="ARBA00008072"/>
    </source>
</evidence>
<dbReference type="PANTHER" id="PTHR43161:SF23">
    <property type="entry name" value="(R,R)-BUTANEDIOL DEHYDROGENASE-RELATED"/>
    <property type="match status" value="1"/>
</dbReference>
<dbReference type="GeneID" id="94553699"/>
<evidence type="ECO:0000313" key="10">
    <source>
        <dbReference type="EMBL" id="QIK52421.1"/>
    </source>
</evidence>
<sequence length="351" mass="38096">MRAARFYNAKDIRVEDIEEPKLVGDDDVKVRVAWAGICGSDLHEYLAGPIIAPGDEPDPLTGQKRPITMGHEFSGVVEEVGSNVKTVKPGDKVAINPLITSGNHDNRLYDMYKGFQFVGLGSDGGFADYTVVDKINVVKVSDDVSLEIAALVEPTAVAMQAIRESEMEFGETVAVFGVGPIGLVNIIAARAAGAKEIFAFDLSEERLAKAKEVGATHVVNSGEVDPNEYIKERYPDGVDRTFEVAGVPVTLEQAIQVTRPRGTVTVVSIFEEPIDFNPMLLTASGVRISSTLAYEDDIFDLTLKMIENNQIDVSPLITDHIELENIVENGFESLSNDKSQAKILVKLSGDK</sequence>
<dbReference type="GO" id="GO:0005737">
    <property type="term" value="C:cytoplasm"/>
    <property type="evidence" value="ECO:0007669"/>
    <property type="project" value="TreeGrafter"/>
</dbReference>
<dbReference type="KEGG" id="jpo:G7058_10420"/>
<dbReference type="EMBL" id="CP049889">
    <property type="protein sequence ID" value="QIK52421.1"/>
    <property type="molecule type" value="Genomic_DNA"/>
</dbReference>
<keyword evidence="3 7" id="KW-0479">Metal-binding</keyword>
<dbReference type="SUPFAM" id="SSF50129">
    <property type="entry name" value="GroES-like"/>
    <property type="match status" value="1"/>
</dbReference>
<evidence type="ECO:0000256" key="5">
    <source>
        <dbReference type="ARBA" id="ARBA00023002"/>
    </source>
</evidence>
<dbReference type="Gene3D" id="3.40.50.720">
    <property type="entry name" value="NAD(P)-binding Rossmann-like Domain"/>
    <property type="match status" value="1"/>
</dbReference>
<keyword evidence="11" id="KW-1185">Reference proteome</keyword>
<name>A0A6G7WJR0_9LACT</name>
<comment type="cofactor">
    <cofactor evidence="1 7">
        <name>Zn(2+)</name>
        <dbReference type="ChEBI" id="CHEBI:29105"/>
    </cofactor>
</comment>
<evidence type="ECO:0000313" key="11">
    <source>
        <dbReference type="Proteomes" id="UP000501830"/>
    </source>
</evidence>
<feature type="domain" description="Alcohol dehydrogenase-like N-terminal" evidence="9">
    <location>
        <begin position="24"/>
        <end position="142"/>
    </location>
</feature>
<dbReference type="Gene3D" id="3.90.180.10">
    <property type="entry name" value="Medium-chain alcohol dehydrogenases, catalytic domain"/>
    <property type="match status" value="1"/>
</dbReference>
<dbReference type="PROSITE" id="PS00059">
    <property type="entry name" value="ADH_ZINC"/>
    <property type="match status" value="1"/>
</dbReference>
<dbReference type="GO" id="GO:0008270">
    <property type="term" value="F:zinc ion binding"/>
    <property type="evidence" value="ECO:0007669"/>
    <property type="project" value="InterPro"/>
</dbReference>
<evidence type="ECO:0000259" key="9">
    <source>
        <dbReference type="Pfam" id="PF08240"/>
    </source>
</evidence>
<dbReference type="Pfam" id="PF00107">
    <property type="entry name" value="ADH_zinc_N"/>
    <property type="match status" value="1"/>
</dbReference>
<dbReference type="PANTHER" id="PTHR43161">
    <property type="entry name" value="SORBITOL DEHYDROGENASE"/>
    <property type="match status" value="1"/>
</dbReference>
<dbReference type="InterPro" id="IPR011032">
    <property type="entry name" value="GroES-like_sf"/>
</dbReference>
<evidence type="ECO:0000256" key="1">
    <source>
        <dbReference type="ARBA" id="ARBA00001947"/>
    </source>
</evidence>
<protein>
    <submittedName>
        <fullName evidence="10">2,3-butanediol dehydrogenase</fullName>
    </submittedName>
</protein>
<dbReference type="AlphaFoldDB" id="A0A6G7WJR0"/>
<evidence type="ECO:0000256" key="6">
    <source>
        <dbReference type="ARBA" id="ARBA00023027"/>
    </source>
</evidence>
<proteinExistence type="inferred from homology"/>
<keyword evidence="6" id="KW-0520">NAD</keyword>
<feature type="domain" description="Alcohol dehydrogenase-like C-terminal" evidence="8">
    <location>
        <begin position="180"/>
        <end position="306"/>
    </location>
</feature>